<gene>
    <name evidence="1" type="ORF">PLBR_LOCUS813</name>
</gene>
<dbReference type="AlphaFoldDB" id="A0A3P3Y075"/>
<accession>A0A3P3Y075</accession>
<dbReference type="EMBL" id="OVEO01000001">
    <property type="protein sequence ID" value="SPQ93598.1"/>
    <property type="molecule type" value="Genomic_DNA"/>
</dbReference>
<name>A0A3P3Y075_PLABS</name>
<proteinExistence type="predicted"/>
<organism evidence="1 2">
    <name type="scientific">Plasmodiophora brassicae</name>
    <name type="common">Clubroot disease agent</name>
    <dbReference type="NCBI Taxonomy" id="37360"/>
    <lineage>
        <taxon>Eukaryota</taxon>
        <taxon>Sar</taxon>
        <taxon>Rhizaria</taxon>
        <taxon>Endomyxa</taxon>
        <taxon>Phytomyxea</taxon>
        <taxon>Plasmodiophorida</taxon>
        <taxon>Plasmodiophoridae</taxon>
        <taxon>Plasmodiophora</taxon>
    </lineage>
</organism>
<protein>
    <submittedName>
        <fullName evidence="1">Uncharacterized protein</fullName>
    </submittedName>
</protein>
<keyword evidence="1" id="KW-0496">Mitochondrion</keyword>
<reference evidence="1 2" key="1">
    <citation type="submission" date="2018-03" db="EMBL/GenBank/DDBJ databases">
        <authorList>
            <person name="Fogelqvist J."/>
        </authorList>
    </citation>
    <scope>NUCLEOTIDE SEQUENCE [LARGE SCALE GENOMIC DNA]</scope>
</reference>
<geneLocation type="mitochondrion" evidence="1"/>
<evidence type="ECO:0000313" key="1">
    <source>
        <dbReference type="EMBL" id="SPQ93598.1"/>
    </source>
</evidence>
<evidence type="ECO:0000313" key="2">
    <source>
        <dbReference type="Proteomes" id="UP000290189"/>
    </source>
</evidence>
<sequence length="146" mass="16521">MLDWKSFAESIYSVVGRTILGERGVKFNISECQWISLGTTDGVYHPGELYFKYTLDAATPWRKVKIFKTNSVRPAAPLPLYTQPRVVDSVKQDSLHTLSQYVPEQFRHLPMYKAADVVALQASQAAVMAKRAARSNRDGLSSRRRD</sequence>
<dbReference type="Proteomes" id="UP000290189">
    <property type="component" value="Unassembled WGS sequence"/>
</dbReference>